<dbReference type="InterPro" id="IPR050606">
    <property type="entry name" value="Calponin-like"/>
</dbReference>
<dbReference type="STRING" id="576137.A0A1L7WYX7"/>
<protein>
    <submittedName>
        <fullName evidence="3">Related to calponin</fullName>
    </submittedName>
</protein>
<dbReference type="Proteomes" id="UP000184330">
    <property type="component" value="Unassembled WGS sequence"/>
</dbReference>
<dbReference type="SUPFAM" id="SSF47576">
    <property type="entry name" value="Calponin-homology domain, CH-domain"/>
    <property type="match status" value="1"/>
</dbReference>
<feature type="compositionally biased region" description="Polar residues" evidence="1">
    <location>
        <begin position="187"/>
        <end position="206"/>
    </location>
</feature>
<dbReference type="InterPro" id="IPR001715">
    <property type="entry name" value="CH_dom"/>
</dbReference>
<dbReference type="AlphaFoldDB" id="A0A1L7WYX7"/>
<name>A0A1L7WYX7_9HELO</name>
<organism evidence="3 4">
    <name type="scientific">Phialocephala subalpina</name>
    <dbReference type="NCBI Taxonomy" id="576137"/>
    <lineage>
        <taxon>Eukaryota</taxon>
        <taxon>Fungi</taxon>
        <taxon>Dikarya</taxon>
        <taxon>Ascomycota</taxon>
        <taxon>Pezizomycotina</taxon>
        <taxon>Leotiomycetes</taxon>
        <taxon>Helotiales</taxon>
        <taxon>Mollisiaceae</taxon>
        <taxon>Phialocephala</taxon>
        <taxon>Phialocephala fortinii species complex</taxon>
    </lineage>
</organism>
<dbReference type="GO" id="GO:0007015">
    <property type="term" value="P:actin filament organization"/>
    <property type="evidence" value="ECO:0007669"/>
    <property type="project" value="TreeGrafter"/>
</dbReference>
<dbReference type="EMBL" id="FJOG01000011">
    <property type="protein sequence ID" value="CZR57976.1"/>
    <property type="molecule type" value="Genomic_DNA"/>
</dbReference>
<feature type="region of interest" description="Disordered" evidence="1">
    <location>
        <begin position="140"/>
        <end position="225"/>
    </location>
</feature>
<feature type="compositionally biased region" description="Basic and acidic residues" evidence="1">
    <location>
        <begin position="463"/>
        <end position="478"/>
    </location>
</feature>
<feature type="compositionally biased region" description="Basic and acidic residues" evidence="1">
    <location>
        <begin position="571"/>
        <end position="581"/>
    </location>
</feature>
<evidence type="ECO:0000259" key="2">
    <source>
        <dbReference type="PROSITE" id="PS50021"/>
    </source>
</evidence>
<dbReference type="GO" id="GO:0051015">
    <property type="term" value="F:actin filament binding"/>
    <property type="evidence" value="ECO:0007669"/>
    <property type="project" value="TreeGrafter"/>
</dbReference>
<feature type="compositionally biased region" description="Polar residues" evidence="1">
    <location>
        <begin position="550"/>
        <end position="563"/>
    </location>
</feature>
<evidence type="ECO:0000313" key="3">
    <source>
        <dbReference type="EMBL" id="CZR57976.1"/>
    </source>
</evidence>
<feature type="compositionally biased region" description="Basic and acidic residues" evidence="1">
    <location>
        <begin position="431"/>
        <end position="448"/>
    </location>
</feature>
<feature type="compositionally biased region" description="Gly residues" evidence="1">
    <location>
        <begin position="649"/>
        <end position="664"/>
    </location>
</feature>
<dbReference type="Pfam" id="PF00307">
    <property type="entry name" value="CH"/>
    <property type="match status" value="1"/>
</dbReference>
<feature type="region of interest" description="Disordered" evidence="1">
    <location>
        <begin position="253"/>
        <end position="679"/>
    </location>
</feature>
<feature type="compositionally biased region" description="Low complexity" evidence="1">
    <location>
        <begin position="212"/>
        <end position="222"/>
    </location>
</feature>
<dbReference type="GO" id="GO:0015629">
    <property type="term" value="C:actin cytoskeleton"/>
    <property type="evidence" value="ECO:0007669"/>
    <property type="project" value="TreeGrafter"/>
</dbReference>
<feature type="compositionally biased region" description="Basic and acidic residues" evidence="1">
    <location>
        <begin position="598"/>
        <end position="622"/>
    </location>
</feature>
<feature type="compositionally biased region" description="Low complexity" evidence="1">
    <location>
        <begin position="387"/>
        <end position="397"/>
    </location>
</feature>
<dbReference type="InterPro" id="IPR036872">
    <property type="entry name" value="CH_dom_sf"/>
</dbReference>
<feature type="compositionally biased region" description="Gly residues" evidence="1">
    <location>
        <begin position="629"/>
        <end position="639"/>
    </location>
</feature>
<gene>
    <name evidence="3" type="ORF">PAC_07866</name>
</gene>
<dbReference type="PRINTS" id="PR00888">
    <property type="entry name" value="SM22CALPONIN"/>
</dbReference>
<dbReference type="PROSITE" id="PS50021">
    <property type="entry name" value="CH"/>
    <property type="match status" value="1"/>
</dbReference>
<dbReference type="Gene3D" id="1.10.418.10">
    <property type="entry name" value="Calponin-like domain"/>
    <property type="match status" value="1"/>
</dbReference>
<feature type="compositionally biased region" description="Basic and acidic residues" evidence="1">
    <location>
        <begin position="398"/>
        <end position="423"/>
    </location>
</feature>
<feature type="compositionally biased region" description="Low complexity" evidence="1">
    <location>
        <begin position="167"/>
        <end position="183"/>
    </location>
</feature>
<dbReference type="InterPro" id="IPR003096">
    <property type="entry name" value="SM22_calponin"/>
</dbReference>
<proteinExistence type="predicted"/>
<feature type="compositionally biased region" description="Basic and acidic residues" evidence="1">
    <location>
        <begin position="271"/>
        <end position="376"/>
    </location>
</feature>
<feature type="domain" description="Calponin-homology (CH)" evidence="2">
    <location>
        <begin position="21"/>
        <end position="127"/>
    </location>
</feature>
<evidence type="ECO:0000313" key="4">
    <source>
        <dbReference type="Proteomes" id="UP000184330"/>
    </source>
</evidence>
<keyword evidence="4" id="KW-1185">Reference proteome</keyword>
<dbReference type="PANTHER" id="PTHR47385:SF14">
    <property type="entry name" value="TRANSGELIN"/>
    <property type="match status" value="1"/>
</dbReference>
<reference evidence="3 4" key="1">
    <citation type="submission" date="2016-03" db="EMBL/GenBank/DDBJ databases">
        <authorList>
            <person name="Ploux O."/>
        </authorList>
    </citation>
    <scope>NUCLEOTIDE SEQUENCE [LARGE SCALE GENOMIC DNA]</scope>
    <source>
        <strain evidence="3 4">UAMH 11012</strain>
    </source>
</reference>
<evidence type="ECO:0000256" key="1">
    <source>
        <dbReference type="SAM" id="MobiDB-lite"/>
    </source>
</evidence>
<sequence length="679" mass="76072">MASVTSLDSDMRKLRLDRYTESAAKEVKTFIESALEEPLPSGDLLAGLKDGVALCKLVNLAVPNTLRFKARAVMPFVQMENIAMYLQACRQPPFNLQEHDMFLTVDLYEAKDPAQVLQCLGAFSRAANRINPSRFPVPIGGKRSGVMSPQGTGSGLVGGGSFGNRGRGVSNASNGSSAYGSGVRPVSSLTPTRTGDSNSGRWSPTKNGGPLSPSSPAVSSWSKKSDEGATAPAWNIAQYGYMGGASQGNLGVSFGGRRQLTSPNPNVPSLAEKEKRRREKEAEEERQRLQAEEDERRRREEEEERARIAEEQRWAEETKRLREKERQKADEEKRKWEEEERRWKLEEEKRQREEQEAESRLQEERKRLRGNSDARLRGQFLSQYQAENGVSNGSSESSRIKELERELEQARERERQYERERQAKLKSRSRQVLEDHDMTVRMKEESTKSRARSRSRPRAPSRKNSDEVWREDERDYLRKQWSSQHDAPPPAKSPRPLPEPTAQPVRLVKNNTGPSSRPLPDPAKYAAAAAAPQTFSPNTSRTDRYLASNPAPQQSKPTTTYSNEIGGFDSAAERDAEDRRRMASQQKTKAGGWASKSLLEREMEMERQRQQEWEESQKELKSKVPAGNGVDGIGGGIGGKWDVNQWTGYTGGDGQNRGNQGIGAGRRQIVGPRPPPPGR</sequence>
<feature type="compositionally biased region" description="Basic residues" evidence="1">
    <location>
        <begin position="449"/>
        <end position="461"/>
    </location>
</feature>
<dbReference type="PANTHER" id="PTHR47385">
    <property type="entry name" value="CALPONIN"/>
    <property type="match status" value="1"/>
</dbReference>
<dbReference type="OrthoDB" id="21595at2759"/>
<feature type="compositionally biased region" description="Pro residues" evidence="1">
    <location>
        <begin position="487"/>
        <end position="501"/>
    </location>
</feature>
<feature type="compositionally biased region" description="Gly residues" evidence="1">
    <location>
        <begin position="152"/>
        <end position="166"/>
    </location>
</feature>
<accession>A0A1L7WYX7</accession>
<dbReference type="SMART" id="SM00033">
    <property type="entry name" value="CH"/>
    <property type="match status" value="1"/>
</dbReference>